<name>A0ABW5Z3J9_9FLAO</name>
<dbReference type="RefSeq" id="WP_379803525.1">
    <property type="nucleotide sequence ID" value="NZ_JBHUOL010000004.1"/>
</dbReference>
<reference evidence="2" key="1">
    <citation type="journal article" date="2019" name="Int. J. Syst. Evol. Microbiol.">
        <title>The Global Catalogue of Microorganisms (GCM) 10K type strain sequencing project: providing services to taxonomists for standard genome sequencing and annotation.</title>
        <authorList>
            <consortium name="The Broad Institute Genomics Platform"/>
            <consortium name="The Broad Institute Genome Sequencing Center for Infectious Disease"/>
            <person name="Wu L."/>
            <person name="Ma J."/>
        </authorList>
    </citation>
    <scope>NUCLEOTIDE SEQUENCE [LARGE SCALE GENOMIC DNA]</scope>
    <source>
        <strain evidence="2">KCTC 52644</strain>
    </source>
</reference>
<keyword evidence="2" id="KW-1185">Reference proteome</keyword>
<evidence type="ECO:0000313" key="2">
    <source>
        <dbReference type="Proteomes" id="UP001597549"/>
    </source>
</evidence>
<evidence type="ECO:0000313" key="1">
    <source>
        <dbReference type="EMBL" id="MFD2907409.1"/>
    </source>
</evidence>
<gene>
    <name evidence="1" type="ORF">ACFSX9_01545</name>
</gene>
<sequence length="279" mass="33956">MSEKSNGRIFQDDKFVFKDFDNLKIEKIIVVEVPETKSTCLVYIKVKNHNWHRYFLDIGFAVWENWNDETIDEDDSYDYIDKTSEFQLFNKSISKIYCEPIKNHCKVVIELDNDEKLVLQALNPNDYESEVEFIKLEKVFCVFDYWDMTILSGVANFKNKPYFFETNFDEQKDDYNAEYELTELKKEVFIAVQENWEYWLNWLKQNKIQHPNHYAERRKATRFEELQNEYDKEEIERAEKYYQNELILKYFIEHNLKKIKSKGKFEGELNGINTFVQWK</sequence>
<dbReference type="EMBL" id="JBHUOL010000004">
    <property type="protein sequence ID" value="MFD2907409.1"/>
    <property type="molecule type" value="Genomic_DNA"/>
</dbReference>
<organism evidence="1 2">
    <name type="scientific">Flavobacterium ardleyense</name>
    <dbReference type="NCBI Taxonomy" id="2038737"/>
    <lineage>
        <taxon>Bacteria</taxon>
        <taxon>Pseudomonadati</taxon>
        <taxon>Bacteroidota</taxon>
        <taxon>Flavobacteriia</taxon>
        <taxon>Flavobacteriales</taxon>
        <taxon>Flavobacteriaceae</taxon>
        <taxon>Flavobacterium</taxon>
    </lineage>
</organism>
<comment type="caution">
    <text evidence="1">The sequence shown here is derived from an EMBL/GenBank/DDBJ whole genome shotgun (WGS) entry which is preliminary data.</text>
</comment>
<proteinExistence type="predicted"/>
<protein>
    <submittedName>
        <fullName evidence="1">Uncharacterized protein</fullName>
    </submittedName>
</protein>
<accession>A0ABW5Z3J9</accession>
<dbReference type="Proteomes" id="UP001597549">
    <property type="component" value="Unassembled WGS sequence"/>
</dbReference>